<dbReference type="InterPro" id="IPR024935">
    <property type="entry name" value="Rubredoxin_dom"/>
</dbReference>
<dbReference type="InterPro" id="IPR050526">
    <property type="entry name" value="Rubredoxin_ET"/>
</dbReference>
<evidence type="ECO:0000256" key="7">
    <source>
        <dbReference type="PIRNR" id="PIRNR000071"/>
    </source>
</evidence>
<comment type="similarity">
    <text evidence="2 7">Belongs to the rubredoxin family.</text>
</comment>
<keyword evidence="5 7" id="KW-0249">Electron transport</keyword>
<comment type="function">
    <text evidence="1">Involved in the hydrocarbon hydroxylating system, which transfers electrons from NADH to rubredoxin reductase and then through rubredoxin to alkane 1 monooxygenase.</text>
</comment>
<evidence type="ECO:0000256" key="3">
    <source>
        <dbReference type="ARBA" id="ARBA00022448"/>
    </source>
</evidence>
<evidence type="ECO:0000256" key="6">
    <source>
        <dbReference type="ARBA" id="ARBA00023004"/>
    </source>
</evidence>
<proteinExistence type="inferred from homology"/>
<feature type="domain" description="Rubredoxin-like" evidence="8">
    <location>
        <begin position="1"/>
        <end position="52"/>
    </location>
</feature>
<evidence type="ECO:0000313" key="10">
    <source>
        <dbReference type="Proteomes" id="UP000823521"/>
    </source>
</evidence>
<dbReference type="InterPro" id="IPR024922">
    <property type="entry name" value="Rubredoxin"/>
</dbReference>
<comment type="caution">
    <text evidence="9">The sequence shown here is derived from an EMBL/GenBank/DDBJ whole genome shotgun (WGS) entry which is preliminary data.</text>
</comment>
<accession>A0ABS3VMM1</accession>
<dbReference type="RefSeq" id="WP_208812031.1">
    <property type="nucleotide sequence ID" value="NZ_WVUH01000036.1"/>
</dbReference>
<dbReference type="Proteomes" id="UP000823521">
    <property type="component" value="Unassembled WGS sequence"/>
</dbReference>
<reference evidence="9 10" key="1">
    <citation type="submission" date="2019-12" db="EMBL/GenBank/DDBJ databases">
        <title>Whole genome sequencing of endophytic Actinobacterium Micromonospora sp. MPMI6T.</title>
        <authorList>
            <person name="Evv R."/>
            <person name="Podile A.R."/>
        </authorList>
    </citation>
    <scope>NUCLEOTIDE SEQUENCE [LARGE SCALE GENOMIC DNA]</scope>
    <source>
        <strain evidence="9 10">MPMI6</strain>
    </source>
</reference>
<sequence length="57" mass="6546">MKVWRCEQCGFEYDEAKGWPEEDIAPGTRWEDIPDDWYCPDCGAAKADFSMVEVTPA</sequence>
<dbReference type="InterPro" id="IPR018527">
    <property type="entry name" value="Rubredoxin_Fe_BS"/>
</dbReference>
<dbReference type="Pfam" id="PF00301">
    <property type="entry name" value="Rubredoxin"/>
    <property type="match status" value="1"/>
</dbReference>
<dbReference type="InterPro" id="IPR024934">
    <property type="entry name" value="Rubredoxin-like_dom"/>
</dbReference>
<dbReference type="PRINTS" id="PR00163">
    <property type="entry name" value="RUBREDOXIN"/>
</dbReference>
<dbReference type="SUPFAM" id="SSF57802">
    <property type="entry name" value="Rubredoxin-like"/>
    <property type="match status" value="1"/>
</dbReference>
<keyword evidence="3 7" id="KW-0813">Transport</keyword>
<gene>
    <name evidence="9" type="ORF">GSF22_06965</name>
</gene>
<organism evidence="9 10">
    <name type="scientific">Micromonospora echinofusca</name>
    <dbReference type="NCBI Taxonomy" id="47858"/>
    <lineage>
        <taxon>Bacteria</taxon>
        <taxon>Bacillati</taxon>
        <taxon>Actinomycetota</taxon>
        <taxon>Actinomycetes</taxon>
        <taxon>Micromonosporales</taxon>
        <taxon>Micromonosporaceae</taxon>
        <taxon>Micromonospora</taxon>
    </lineage>
</organism>
<protein>
    <recommendedName>
        <fullName evidence="7">Rubredoxin</fullName>
    </recommendedName>
</protein>
<dbReference type="PROSITE" id="PS00202">
    <property type="entry name" value="RUBREDOXIN"/>
    <property type="match status" value="1"/>
</dbReference>
<evidence type="ECO:0000256" key="2">
    <source>
        <dbReference type="ARBA" id="ARBA00005337"/>
    </source>
</evidence>
<dbReference type="PROSITE" id="PS50903">
    <property type="entry name" value="RUBREDOXIN_LIKE"/>
    <property type="match status" value="1"/>
</dbReference>
<dbReference type="Gene3D" id="2.20.28.10">
    <property type="match status" value="1"/>
</dbReference>
<evidence type="ECO:0000256" key="4">
    <source>
        <dbReference type="ARBA" id="ARBA00022723"/>
    </source>
</evidence>
<dbReference type="CDD" id="cd00730">
    <property type="entry name" value="rubredoxin"/>
    <property type="match status" value="1"/>
</dbReference>
<dbReference type="EMBL" id="WVUH01000036">
    <property type="protein sequence ID" value="MBO4205747.1"/>
    <property type="molecule type" value="Genomic_DNA"/>
</dbReference>
<dbReference type="PANTHER" id="PTHR47627:SF1">
    <property type="entry name" value="RUBREDOXIN-1-RELATED"/>
    <property type="match status" value="1"/>
</dbReference>
<keyword evidence="10" id="KW-1185">Reference proteome</keyword>
<evidence type="ECO:0000256" key="5">
    <source>
        <dbReference type="ARBA" id="ARBA00022982"/>
    </source>
</evidence>
<evidence type="ECO:0000313" key="9">
    <source>
        <dbReference type="EMBL" id="MBO4205747.1"/>
    </source>
</evidence>
<dbReference type="PANTHER" id="PTHR47627">
    <property type="entry name" value="RUBREDOXIN"/>
    <property type="match status" value="1"/>
</dbReference>
<comment type="cofactor">
    <cofactor evidence="7">
        <name>Fe(3+)</name>
        <dbReference type="ChEBI" id="CHEBI:29034"/>
    </cofactor>
    <text evidence="7">Binds 1 Fe(3+) ion per subunit.</text>
</comment>
<name>A0ABS3VMM1_MICEH</name>
<keyword evidence="4 7" id="KW-0479">Metal-binding</keyword>
<keyword evidence="6 7" id="KW-0408">Iron</keyword>
<dbReference type="PIRSF" id="PIRSF000071">
    <property type="entry name" value="Rubredoxin"/>
    <property type="match status" value="1"/>
</dbReference>
<evidence type="ECO:0000259" key="8">
    <source>
        <dbReference type="PROSITE" id="PS50903"/>
    </source>
</evidence>
<evidence type="ECO:0000256" key="1">
    <source>
        <dbReference type="ARBA" id="ARBA00002792"/>
    </source>
</evidence>